<evidence type="ECO:0000313" key="10">
    <source>
        <dbReference type="EMBL" id="AKG42448.1"/>
    </source>
</evidence>
<dbReference type="HOGENOM" id="CLU_093435_0_0_11"/>
<dbReference type="InterPro" id="IPR051547">
    <property type="entry name" value="TDP2-like"/>
</dbReference>
<dbReference type="Gene3D" id="3.60.10.10">
    <property type="entry name" value="Endonuclease/exonuclease/phosphatase"/>
    <property type="match status" value="1"/>
</dbReference>
<evidence type="ECO:0000313" key="11">
    <source>
        <dbReference type="Proteomes" id="UP000034034"/>
    </source>
</evidence>
<keyword evidence="3" id="KW-0540">Nuclease</keyword>
<organism evidence="10 11">
    <name type="scientific">Streptomyces xiamenensis</name>
    <dbReference type="NCBI Taxonomy" id="408015"/>
    <lineage>
        <taxon>Bacteria</taxon>
        <taxon>Bacillati</taxon>
        <taxon>Actinomycetota</taxon>
        <taxon>Actinomycetes</taxon>
        <taxon>Kitasatosporales</taxon>
        <taxon>Streptomycetaceae</taxon>
        <taxon>Streptomyces</taxon>
    </lineage>
</organism>
<dbReference type="InterPro" id="IPR036691">
    <property type="entry name" value="Endo/exonu/phosph_ase_sf"/>
</dbReference>
<keyword evidence="5" id="KW-0227">DNA damage</keyword>
<comment type="cofactor">
    <cofactor evidence="1">
        <name>Mn(2+)</name>
        <dbReference type="ChEBI" id="CHEBI:29035"/>
    </cofactor>
</comment>
<dbReference type="GO" id="GO:0046872">
    <property type="term" value="F:metal ion binding"/>
    <property type="evidence" value="ECO:0007669"/>
    <property type="project" value="UniProtKB-KW"/>
</dbReference>
<dbReference type="EMBL" id="CP009922">
    <property type="protein sequence ID" value="AKG42448.1"/>
    <property type="molecule type" value="Genomic_DNA"/>
</dbReference>
<dbReference type="SUPFAM" id="SSF56219">
    <property type="entry name" value="DNase I-like"/>
    <property type="match status" value="1"/>
</dbReference>
<evidence type="ECO:0000256" key="4">
    <source>
        <dbReference type="ARBA" id="ARBA00022723"/>
    </source>
</evidence>
<evidence type="ECO:0000256" key="7">
    <source>
        <dbReference type="ARBA" id="ARBA00022842"/>
    </source>
</evidence>
<keyword evidence="6" id="KW-0378">Hydrolase</keyword>
<evidence type="ECO:0000256" key="6">
    <source>
        <dbReference type="ARBA" id="ARBA00022801"/>
    </source>
</evidence>
<evidence type="ECO:0000259" key="9">
    <source>
        <dbReference type="Pfam" id="PF03372"/>
    </source>
</evidence>
<dbReference type="InterPro" id="IPR005135">
    <property type="entry name" value="Endo/exonuclease/phosphatase"/>
</dbReference>
<dbReference type="STRING" id="408015.SXIM_10640"/>
<evidence type="ECO:0000256" key="1">
    <source>
        <dbReference type="ARBA" id="ARBA00001936"/>
    </source>
</evidence>
<keyword evidence="11" id="KW-1185">Reference proteome</keyword>
<gene>
    <name evidence="10" type="ORF">SXIM_10640</name>
</gene>
<dbReference type="Pfam" id="PF03372">
    <property type="entry name" value="Exo_endo_phos"/>
    <property type="match status" value="1"/>
</dbReference>
<dbReference type="AlphaFoldDB" id="A0A0F7FR60"/>
<dbReference type="PATRIC" id="fig|408015.6.peg.1095"/>
<name>A0A0F7FR60_9ACTN</name>
<keyword evidence="4" id="KW-0479">Metal-binding</keyword>
<protein>
    <submittedName>
        <fullName evidence="10">Endonuclease/exonuclease/phosphatase</fullName>
    </submittedName>
</protein>
<accession>A0A0F7FR60</accession>
<dbReference type="KEGG" id="sxi:SXIM_10640"/>
<keyword evidence="10" id="KW-0255">Endonuclease</keyword>
<comment type="cofactor">
    <cofactor evidence="2">
        <name>Mg(2+)</name>
        <dbReference type="ChEBI" id="CHEBI:18420"/>
    </cofactor>
</comment>
<dbReference type="GO" id="GO:0006281">
    <property type="term" value="P:DNA repair"/>
    <property type="evidence" value="ECO:0007669"/>
    <property type="project" value="UniProtKB-KW"/>
</dbReference>
<dbReference type="PANTHER" id="PTHR15822:SF4">
    <property type="entry name" value="TYROSYL-DNA PHOSPHODIESTERASE 2"/>
    <property type="match status" value="1"/>
</dbReference>
<keyword evidence="8" id="KW-0234">DNA repair</keyword>
<feature type="domain" description="Endonuclease/exonuclease/phosphatase" evidence="9">
    <location>
        <begin position="8"/>
        <end position="225"/>
    </location>
</feature>
<keyword evidence="7" id="KW-0460">Magnesium</keyword>
<evidence type="ECO:0000256" key="8">
    <source>
        <dbReference type="ARBA" id="ARBA00023204"/>
    </source>
</evidence>
<reference evidence="10" key="1">
    <citation type="submission" date="2019-08" db="EMBL/GenBank/DDBJ databases">
        <title>Complete genome sequence of a mangrove-derived Streptomyces xiamenensis.</title>
        <authorList>
            <person name="Xu J."/>
        </authorList>
    </citation>
    <scope>NUCLEOTIDE SEQUENCE</scope>
    <source>
        <strain evidence="10">318</strain>
    </source>
</reference>
<dbReference type="PANTHER" id="PTHR15822">
    <property type="entry name" value="TRAF AND TNF RECEPTOR-ASSOCIATED PROTEIN"/>
    <property type="match status" value="1"/>
</dbReference>
<dbReference type="Proteomes" id="UP000034034">
    <property type="component" value="Chromosome"/>
</dbReference>
<dbReference type="RefSeq" id="WP_046723081.1">
    <property type="nucleotide sequence ID" value="NZ_CP009922.3"/>
</dbReference>
<sequence>MPAVVRLLSYNVRSLRDDTAALARVIRACAPDVVAVQEAPRFAGWRRRALRLGRATGLLYVSGGAPTCGTMIMSTLRPTVERVAEVTLPYTPGLHRRGLACAVLRFGAGARLAVVSCHLGLRAAERRRHAPLVREQLAGLGAPAAVLAGDLNEPPRGAAFRYLTRDLTDGWAAAPRGGEHTYPATGAVSRIDAVLSTERVTVEECGVPLGHPGVTEHDLRAASDHLPVLATLRVP</sequence>
<proteinExistence type="predicted"/>
<evidence type="ECO:0000256" key="2">
    <source>
        <dbReference type="ARBA" id="ARBA00001946"/>
    </source>
</evidence>
<dbReference type="GO" id="GO:0004519">
    <property type="term" value="F:endonuclease activity"/>
    <property type="evidence" value="ECO:0007669"/>
    <property type="project" value="UniProtKB-KW"/>
</dbReference>
<dbReference type="GO" id="GO:0004527">
    <property type="term" value="F:exonuclease activity"/>
    <property type="evidence" value="ECO:0007669"/>
    <property type="project" value="UniProtKB-KW"/>
</dbReference>
<evidence type="ECO:0000256" key="5">
    <source>
        <dbReference type="ARBA" id="ARBA00022763"/>
    </source>
</evidence>
<evidence type="ECO:0000256" key="3">
    <source>
        <dbReference type="ARBA" id="ARBA00022722"/>
    </source>
</evidence>